<dbReference type="InterPro" id="IPR033470">
    <property type="entry name" value="FakA-like_C"/>
</dbReference>
<dbReference type="InterPro" id="IPR048394">
    <property type="entry name" value="FakA-like_M"/>
</dbReference>
<name>A0ABW7JPA0_9NOCA</name>
<dbReference type="SUPFAM" id="SSF101473">
    <property type="entry name" value="DhaL-like"/>
    <property type="match status" value="1"/>
</dbReference>
<proteinExistence type="predicted"/>
<dbReference type="Pfam" id="PF21645">
    <property type="entry name" value="FakA-like_M"/>
    <property type="match status" value="1"/>
</dbReference>
<evidence type="ECO:0000313" key="3">
    <source>
        <dbReference type="Proteomes" id="UP001609175"/>
    </source>
</evidence>
<evidence type="ECO:0000313" key="2">
    <source>
        <dbReference type="EMBL" id="MFH5209603.1"/>
    </source>
</evidence>
<comment type="caution">
    <text evidence="2">The sequence shown here is derived from an EMBL/GenBank/DDBJ whole genome shotgun (WGS) entry which is preliminary data.</text>
</comment>
<dbReference type="InterPro" id="IPR036117">
    <property type="entry name" value="DhaL_dom_sf"/>
</dbReference>
<protein>
    <submittedName>
        <fullName evidence="2">DAK2 domain-containing protein</fullName>
    </submittedName>
</protein>
<accession>A0ABW7JPA0</accession>
<feature type="domain" description="DhaL" evidence="1">
    <location>
        <begin position="11"/>
        <end position="203"/>
    </location>
</feature>
<reference evidence="2 3" key="1">
    <citation type="submission" date="2024-10" db="EMBL/GenBank/DDBJ databases">
        <authorList>
            <person name="Riesco R."/>
        </authorList>
    </citation>
    <scope>NUCLEOTIDE SEQUENCE [LARGE SCALE GENOMIC DNA]</scope>
    <source>
        <strain evidence="2 3">NCIMB 15449</strain>
    </source>
</reference>
<dbReference type="InterPro" id="IPR004007">
    <property type="entry name" value="DhaL_dom"/>
</dbReference>
<organism evidence="2 3">
    <name type="scientific">Antrihabitans spumae</name>
    <dbReference type="NCBI Taxonomy" id="3373370"/>
    <lineage>
        <taxon>Bacteria</taxon>
        <taxon>Bacillati</taxon>
        <taxon>Actinomycetota</taxon>
        <taxon>Actinomycetes</taxon>
        <taxon>Mycobacteriales</taxon>
        <taxon>Nocardiaceae</taxon>
        <taxon>Antrihabitans</taxon>
    </lineage>
</organism>
<gene>
    <name evidence="2" type="ORF">ACHIPZ_15580</name>
</gene>
<dbReference type="PROSITE" id="PS51480">
    <property type="entry name" value="DHAL"/>
    <property type="match status" value="1"/>
</dbReference>
<dbReference type="Pfam" id="PF02734">
    <property type="entry name" value="Dak2"/>
    <property type="match status" value="1"/>
</dbReference>
<dbReference type="InterPro" id="IPR019986">
    <property type="entry name" value="YloV-like"/>
</dbReference>
<dbReference type="InterPro" id="IPR050270">
    <property type="entry name" value="DegV_domain_contain"/>
</dbReference>
<dbReference type="NCBIfam" id="TIGR03599">
    <property type="entry name" value="YloV"/>
    <property type="match status" value="1"/>
</dbReference>
<dbReference type="Pfam" id="PF13684">
    <property type="entry name" value="FakA-like_C"/>
    <property type="match status" value="1"/>
</dbReference>
<sequence>MLEVLETLDGAAVVRWGHACVEGLVRHCDEINDLNVFPIPDSDTGTNLLFTMRAAVDSIARLVPENPTAHDVAAAMARGATTGARGNSGIILSQVMRGVAEATVDGPLTGRTLADALHAAATLVRGAVSVPVEGTVVTVLDCAAAAARTCARDSPVAEVATIAADAAVDALQRTRGQLDVLEAAGAVDAGGLGLVVLLDAMVAVITGVEPQRPRFVRERRNSAAPARDAAADSHLAQDYEVMFLLRETDENQVAILRRHLGQLGDSVIIVSDGDGCWSAHVHCRDAGAAVDAGLAAGRVHQVRINCFALDAANAGAVVESPTVDLADRGILAVVAGDGAAALYEGEGATVLRCDEPISATQLLKAIRAMDNREVLVLPNGALSAQELVAVGVAARDARRDVLLLPCSSMVQGLAALAVHDQMRIAVDDAFAMSEAASSTRWGSLQVAPGRALTLVGTCNEGDGLGLIGHEVVVIEADVAVAGRLLLDRVLGLGGELVTFLVGADAPAELVEQLSEHISQHHQGVELMIYPGGQAGDLLQLGVE</sequence>
<dbReference type="Proteomes" id="UP001609175">
    <property type="component" value="Unassembled WGS sequence"/>
</dbReference>
<dbReference type="RefSeq" id="WP_395115347.1">
    <property type="nucleotide sequence ID" value="NZ_JBIMSO010000055.1"/>
</dbReference>
<dbReference type="PANTHER" id="PTHR33434">
    <property type="entry name" value="DEGV DOMAIN-CONTAINING PROTEIN DR_1986-RELATED"/>
    <property type="match status" value="1"/>
</dbReference>
<dbReference type="Gene3D" id="1.25.40.340">
    <property type="match status" value="1"/>
</dbReference>
<dbReference type="SMART" id="SM01121">
    <property type="entry name" value="Dak1_2"/>
    <property type="match status" value="1"/>
</dbReference>
<dbReference type="EMBL" id="JBIMSO010000055">
    <property type="protein sequence ID" value="MFH5209603.1"/>
    <property type="molecule type" value="Genomic_DNA"/>
</dbReference>
<dbReference type="SMART" id="SM01120">
    <property type="entry name" value="Dak2"/>
    <property type="match status" value="1"/>
</dbReference>
<evidence type="ECO:0000259" key="1">
    <source>
        <dbReference type="PROSITE" id="PS51480"/>
    </source>
</evidence>
<dbReference type="PANTHER" id="PTHR33434:SF4">
    <property type="entry name" value="PHOSPHATASE PROTEIN"/>
    <property type="match status" value="1"/>
</dbReference>